<keyword evidence="3" id="KW-0238">DNA-binding</keyword>
<keyword evidence="5" id="KW-0539">Nucleus</keyword>
<comment type="subcellular location">
    <subcellularLocation>
        <location evidence="1">Nucleus</location>
    </subcellularLocation>
</comment>
<dbReference type="Pfam" id="PF02362">
    <property type="entry name" value="B3"/>
    <property type="match status" value="2"/>
</dbReference>
<feature type="compositionally biased region" description="Basic residues" evidence="6">
    <location>
        <begin position="129"/>
        <end position="139"/>
    </location>
</feature>
<evidence type="ECO:0000256" key="2">
    <source>
        <dbReference type="ARBA" id="ARBA00023015"/>
    </source>
</evidence>
<feature type="compositionally biased region" description="Polar residues" evidence="6">
    <location>
        <begin position="165"/>
        <end position="175"/>
    </location>
</feature>
<dbReference type="PROSITE" id="PS50863">
    <property type="entry name" value="B3"/>
    <property type="match status" value="2"/>
</dbReference>
<evidence type="ECO:0000256" key="3">
    <source>
        <dbReference type="ARBA" id="ARBA00023125"/>
    </source>
</evidence>
<dbReference type="InterPro" id="IPR015300">
    <property type="entry name" value="DNA-bd_pseudobarrel_sf"/>
</dbReference>
<keyword evidence="2" id="KW-0805">Transcription regulation</keyword>
<dbReference type="PANTHER" id="PTHR31920:SF108">
    <property type="entry name" value="B3 DOMAIN-CONTAINING TRANSCRIPTION FACTOR VRN1-LIKE"/>
    <property type="match status" value="1"/>
</dbReference>
<evidence type="ECO:0000259" key="7">
    <source>
        <dbReference type="PROSITE" id="PS50863"/>
    </source>
</evidence>
<evidence type="ECO:0000256" key="4">
    <source>
        <dbReference type="ARBA" id="ARBA00023163"/>
    </source>
</evidence>
<feature type="domain" description="TF-B3" evidence="7">
    <location>
        <begin position="242"/>
        <end position="338"/>
    </location>
</feature>
<accession>A0ABU6ZB72</accession>
<dbReference type="EMBL" id="JASCZI010272017">
    <property type="protein sequence ID" value="MED6219246.1"/>
    <property type="molecule type" value="Genomic_DNA"/>
</dbReference>
<evidence type="ECO:0000313" key="8">
    <source>
        <dbReference type="EMBL" id="MED6219246.1"/>
    </source>
</evidence>
<evidence type="ECO:0000256" key="1">
    <source>
        <dbReference type="ARBA" id="ARBA00004123"/>
    </source>
</evidence>
<dbReference type="Proteomes" id="UP001341840">
    <property type="component" value="Unassembled WGS sequence"/>
</dbReference>
<dbReference type="InterPro" id="IPR050655">
    <property type="entry name" value="Plant_B3_domain"/>
</dbReference>
<dbReference type="Gene3D" id="2.40.330.10">
    <property type="entry name" value="DNA-binding pseudobarrel domain"/>
    <property type="match status" value="2"/>
</dbReference>
<evidence type="ECO:0000256" key="6">
    <source>
        <dbReference type="SAM" id="MobiDB-lite"/>
    </source>
</evidence>
<protein>
    <recommendedName>
        <fullName evidence="7">TF-B3 domain-containing protein</fullName>
    </recommendedName>
</protein>
<comment type="caution">
    <text evidence="8">The sequence shown here is derived from an EMBL/GenBank/DDBJ whole genome shotgun (WGS) entry which is preliminary data.</text>
</comment>
<dbReference type="SUPFAM" id="SSF101936">
    <property type="entry name" value="DNA-binding pseudobarrel domain"/>
    <property type="match status" value="2"/>
</dbReference>
<keyword evidence="9" id="KW-1185">Reference proteome</keyword>
<feature type="compositionally biased region" description="Polar residues" evidence="6">
    <location>
        <begin position="182"/>
        <end position="192"/>
    </location>
</feature>
<dbReference type="InterPro" id="IPR003340">
    <property type="entry name" value="B3_DNA-bd"/>
</dbReference>
<feature type="region of interest" description="Disordered" evidence="6">
    <location>
        <begin position="122"/>
        <end position="210"/>
    </location>
</feature>
<evidence type="ECO:0000313" key="9">
    <source>
        <dbReference type="Proteomes" id="UP001341840"/>
    </source>
</evidence>
<name>A0ABU6ZB72_9FABA</name>
<gene>
    <name evidence="8" type="ORF">PIB30_034066</name>
</gene>
<organism evidence="8 9">
    <name type="scientific">Stylosanthes scabra</name>
    <dbReference type="NCBI Taxonomy" id="79078"/>
    <lineage>
        <taxon>Eukaryota</taxon>
        <taxon>Viridiplantae</taxon>
        <taxon>Streptophyta</taxon>
        <taxon>Embryophyta</taxon>
        <taxon>Tracheophyta</taxon>
        <taxon>Spermatophyta</taxon>
        <taxon>Magnoliopsida</taxon>
        <taxon>eudicotyledons</taxon>
        <taxon>Gunneridae</taxon>
        <taxon>Pentapetalae</taxon>
        <taxon>rosids</taxon>
        <taxon>fabids</taxon>
        <taxon>Fabales</taxon>
        <taxon>Fabaceae</taxon>
        <taxon>Papilionoideae</taxon>
        <taxon>50 kb inversion clade</taxon>
        <taxon>dalbergioids sensu lato</taxon>
        <taxon>Dalbergieae</taxon>
        <taxon>Pterocarpus clade</taxon>
        <taxon>Stylosanthes</taxon>
    </lineage>
</organism>
<dbReference type="SMART" id="SM01019">
    <property type="entry name" value="B3"/>
    <property type="match status" value="2"/>
</dbReference>
<dbReference type="CDD" id="cd10017">
    <property type="entry name" value="B3_DNA"/>
    <property type="match status" value="2"/>
</dbReference>
<proteinExistence type="predicted"/>
<evidence type="ECO:0000256" key="5">
    <source>
        <dbReference type="ARBA" id="ARBA00023242"/>
    </source>
</evidence>
<sequence length="339" mass="38791">MASTASQQNNHSPSTVIRFFKIILQKSLQDGTLKVPKKFSKKYGGGVPNPVYLKPPDGTEWRIDWTKKDGEILFEKGWKELAKYYSLDNGHLLWFEYNGTSKIEVHIFDMSGLEIDYPSNDNSVGISKKQQRQKKKVKAAPKPSSPSRSKRLKRTAKTTDEKGSPDTQNWKQNANSKEEGSPDTQNWKQNANSKEDSQSEETELEMPTRRRKRKCLVVFSPGTKGFQALVEARKFKSLNPSFILKITKANTSRSPVATIPYAFFRKYFKKKEPNVKIQFENKLWPTKLLYYPSSPKACMSSGWKPFILASNLKAGDVCVFELIKVEERVLDVHIYRAHG</sequence>
<keyword evidence="4" id="KW-0804">Transcription</keyword>
<feature type="domain" description="TF-B3" evidence="7">
    <location>
        <begin position="18"/>
        <end position="111"/>
    </location>
</feature>
<dbReference type="PANTHER" id="PTHR31920">
    <property type="entry name" value="B3 DOMAIN-CONTAINING"/>
    <property type="match status" value="1"/>
</dbReference>
<reference evidence="8 9" key="1">
    <citation type="journal article" date="2023" name="Plants (Basel)">
        <title>Bridging the Gap: Combining Genomics and Transcriptomics Approaches to Understand Stylosanthes scabra, an Orphan Legume from the Brazilian Caatinga.</title>
        <authorList>
            <person name="Ferreira-Neto J.R.C."/>
            <person name="da Silva M.D."/>
            <person name="Binneck E."/>
            <person name="de Melo N.F."/>
            <person name="da Silva R.H."/>
            <person name="de Melo A.L.T.M."/>
            <person name="Pandolfi V."/>
            <person name="Bustamante F.O."/>
            <person name="Brasileiro-Vidal A.C."/>
            <person name="Benko-Iseppon A.M."/>
        </authorList>
    </citation>
    <scope>NUCLEOTIDE SEQUENCE [LARGE SCALE GENOMIC DNA]</scope>
    <source>
        <tissue evidence="8">Leaves</tissue>
    </source>
</reference>